<dbReference type="InterPro" id="IPR014048">
    <property type="entry name" value="MethylDNA_cys_MeTrfase_DNA-bd"/>
</dbReference>
<evidence type="ECO:0000313" key="13">
    <source>
        <dbReference type="EMBL" id="VVE68387.1"/>
    </source>
</evidence>
<dbReference type="InterPro" id="IPR036631">
    <property type="entry name" value="MGMT_N_sf"/>
</dbReference>
<evidence type="ECO:0000256" key="5">
    <source>
        <dbReference type="ARBA" id="ARBA00022679"/>
    </source>
</evidence>
<organism evidence="13 14">
    <name type="scientific">Pandoraea captiosa</name>
    <dbReference type="NCBI Taxonomy" id="2508302"/>
    <lineage>
        <taxon>Bacteria</taxon>
        <taxon>Pseudomonadati</taxon>
        <taxon>Pseudomonadota</taxon>
        <taxon>Betaproteobacteria</taxon>
        <taxon>Burkholderiales</taxon>
        <taxon>Burkholderiaceae</taxon>
        <taxon>Pandoraea</taxon>
    </lineage>
</organism>
<evidence type="ECO:0000256" key="3">
    <source>
        <dbReference type="ARBA" id="ARBA00022490"/>
    </source>
</evidence>
<keyword evidence="14" id="KW-1185">Reference proteome</keyword>
<dbReference type="SUPFAM" id="SSF46767">
    <property type="entry name" value="Methylated DNA-protein cysteine methyltransferase, C-terminal domain"/>
    <property type="match status" value="1"/>
</dbReference>
<dbReference type="InterPro" id="IPR008332">
    <property type="entry name" value="MethylG_MeTrfase_N"/>
</dbReference>
<evidence type="ECO:0000256" key="2">
    <source>
        <dbReference type="ARBA" id="ARBA00008711"/>
    </source>
</evidence>
<dbReference type="PROSITE" id="PS00374">
    <property type="entry name" value="MGMT"/>
    <property type="match status" value="1"/>
</dbReference>
<dbReference type="PANTHER" id="PTHR10815">
    <property type="entry name" value="METHYLATED-DNA--PROTEIN-CYSTEINE METHYLTRANSFERASE"/>
    <property type="match status" value="1"/>
</dbReference>
<evidence type="ECO:0000259" key="11">
    <source>
        <dbReference type="Pfam" id="PF01035"/>
    </source>
</evidence>
<keyword evidence="6 9" id="KW-0227">DNA damage</keyword>
<comment type="subcellular location">
    <subcellularLocation>
        <location evidence="9">Cytoplasm</location>
    </subcellularLocation>
</comment>
<accession>A0A5E5A5N9</accession>
<feature type="region of interest" description="Disordered" evidence="10">
    <location>
        <begin position="1"/>
        <end position="23"/>
    </location>
</feature>
<dbReference type="InterPro" id="IPR036217">
    <property type="entry name" value="MethylDNA_cys_MeTrfase_DNAb"/>
</dbReference>
<reference evidence="13 14" key="1">
    <citation type="submission" date="2019-08" db="EMBL/GenBank/DDBJ databases">
        <authorList>
            <person name="Peeters C."/>
        </authorList>
    </citation>
    <scope>NUCLEOTIDE SEQUENCE [LARGE SCALE GENOMIC DNA]</scope>
    <source>
        <strain evidence="13 14">LMG 31118</strain>
    </source>
</reference>
<evidence type="ECO:0000256" key="6">
    <source>
        <dbReference type="ARBA" id="ARBA00022763"/>
    </source>
</evidence>
<comment type="similarity">
    <text evidence="2 9">Belongs to the MGMT family.</text>
</comment>
<evidence type="ECO:0000313" key="14">
    <source>
        <dbReference type="Proteomes" id="UP000414136"/>
    </source>
</evidence>
<dbReference type="Pfam" id="PF01035">
    <property type="entry name" value="DNA_binding_1"/>
    <property type="match status" value="1"/>
</dbReference>
<name>A0A5E5A5N9_9BURK</name>
<comment type="miscellaneous">
    <text evidence="9">This enzyme catalyzes only one turnover and therefore is not strictly catalytic. According to one definition, an enzyme is a biocatalyst that acts repeatedly and over many reaction cycles.</text>
</comment>
<feature type="active site" description="Nucleophile; methyl group acceptor" evidence="9">
    <location>
        <position position="152"/>
    </location>
</feature>
<dbReference type="GO" id="GO:0005737">
    <property type="term" value="C:cytoplasm"/>
    <property type="evidence" value="ECO:0007669"/>
    <property type="project" value="UniProtKB-SubCell"/>
</dbReference>
<comment type="catalytic activity">
    <reaction evidence="1 9">
        <text>a 4-O-methyl-thymidine in DNA + L-cysteinyl-[protein] = a thymidine in DNA + S-methyl-L-cysteinyl-[protein]</text>
        <dbReference type="Rhea" id="RHEA:53428"/>
        <dbReference type="Rhea" id="RHEA-COMP:10131"/>
        <dbReference type="Rhea" id="RHEA-COMP:10132"/>
        <dbReference type="Rhea" id="RHEA-COMP:13555"/>
        <dbReference type="Rhea" id="RHEA-COMP:13556"/>
        <dbReference type="ChEBI" id="CHEBI:29950"/>
        <dbReference type="ChEBI" id="CHEBI:82612"/>
        <dbReference type="ChEBI" id="CHEBI:137386"/>
        <dbReference type="ChEBI" id="CHEBI:137387"/>
        <dbReference type="EC" id="2.1.1.63"/>
    </reaction>
</comment>
<evidence type="ECO:0000256" key="4">
    <source>
        <dbReference type="ARBA" id="ARBA00022603"/>
    </source>
</evidence>
<dbReference type="InterPro" id="IPR001497">
    <property type="entry name" value="MethylDNA_cys_MeTrfase_AS"/>
</dbReference>
<dbReference type="HAMAP" id="MF_00772">
    <property type="entry name" value="OGT"/>
    <property type="match status" value="1"/>
</dbReference>
<protein>
    <recommendedName>
        <fullName evidence="9">Methylated-DNA--protein-cysteine methyltransferase</fullName>
        <ecNumber evidence="9">2.1.1.63</ecNumber>
    </recommendedName>
    <alternativeName>
        <fullName evidence="9">6-O-methylguanine-DNA methyltransferase</fullName>
        <shortName evidence="9">MGMT</shortName>
    </alternativeName>
    <alternativeName>
        <fullName evidence="9">O-6-methylguanine-DNA-alkyltransferase</fullName>
    </alternativeName>
</protein>
<keyword evidence="5 9" id="KW-0808">Transferase</keyword>
<dbReference type="RefSeq" id="WP_150625857.1">
    <property type="nucleotide sequence ID" value="NZ_CABPSQ010000004.1"/>
</dbReference>
<dbReference type="InterPro" id="IPR036388">
    <property type="entry name" value="WH-like_DNA-bd_sf"/>
</dbReference>
<keyword evidence="7 9" id="KW-0234">DNA repair</keyword>
<dbReference type="Pfam" id="PF02870">
    <property type="entry name" value="Methyltransf_1N"/>
    <property type="match status" value="1"/>
</dbReference>
<proteinExistence type="inferred from homology"/>
<dbReference type="InterPro" id="IPR023546">
    <property type="entry name" value="MGMT"/>
</dbReference>
<gene>
    <name evidence="13" type="ORF">PCA31118_02888</name>
</gene>
<dbReference type="Proteomes" id="UP000414136">
    <property type="component" value="Unassembled WGS sequence"/>
</dbReference>
<feature type="compositionally biased region" description="Low complexity" evidence="10">
    <location>
        <begin position="1"/>
        <end position="16"/>
    </location>
</feature>
<dbReference type="Gene3D" id="1.10.10.10">
    <property type="entry name" value="Winged helix-like DNA-binding domain superfamily/Winged helix DNA-binding domain"/>
    <property type="match status" value="1"/>
</dbReference>
<evidence type="ECO:0000256" key="9">
    <source>
        <dbReference type="HAMAP-Rule" id="MF_00772"/>
    </source>
</evidence>
<dbReference type="GO" id="GO:0032259">
    <property type="term" value="P:methylation"/>
    <property type="evidence" value="ECO:0007669"/>
    <property type="project" value="UniProtKB-KW"/>
</dbReference>
<comment type="catalytic activity">
    <reaction evidence="8 9">
        <text>a 6-O-methyl-2'-deoxyguanosine in DNA + L-cysteinyl-[protein] = S-methyl-L-cysteinyl-[protein] + a 2'-deoxyguanosine in DNA</text>
        <dbReference type="Rhea" id="RHEA:24000"/>
        <dbReference type="Rhea" id="RHEA-COMP:10131"/>
        <dbReference type="Rhea" id="RHEA-COMP:10132"/>
        <dbReference type="Rhea" id="RHEA-COMP:11367"/>
        <dbReference type="Rhea" id="RHEA-COMP:11368"/>
        <dbReference type="ChEBI" id="CHEBI:29950"/>
        <dbReference type="ChEBI" id="CHEBI:82612"/>
        <dbReference type="ChEBI" id="CHEBI:85445"/>
        <dbReference type="ChEBI" id="CHEBI:85448"/>
        <dbReference type="EC" id="2.1.1.63"/>
    </reaction>
</comment>
<dbReference type="NCBIfam" id="TIGR00589">
    <property type="entry name" value="ogt"/>
    <property type="match status" value="1"/>
</dbReference>
<feature type="domain" description="Methylguanine DNA methyltransferase ribonuclease-like" evidence="12">
    <location>
        <begin position="26"/>
        <end position="96"/>
    </location>
</feature>
<feature type="domain" description="Methylated-DNA-[protein]-cysteine S-methyltransferase DNA binding" evidence="11">
    <location>
        <begin position="101"/>
        <end position="181"/>
    </location>
</feature>
<evidence type="ECO:0000256" key="7">
    <source>
        <dbReference type="ARBA" id="ARBA00023204"/>
    </source>
</evidence>
<dbReference type="EC" id="2.1.1.63" evidence="9"/>
<dbReference type="PANTHER" id="PTHR10815:SF5">
    <property type="entry name" value="METHYLATED-DNA--PROTEIN-CYSTEINE METHYLTRANSFERASE"/>
    <property type="match status" value="1"/>
</dbReference>
<keyword evidence="3 9" id="KW-0963">Cytoplasm</keyword>
<comment type="function">
    <text evidence="9">Involved in the cellular defense against the biological effects of O6-methylguanine (O6-MeG) and O4-methylthymine (O4-MeT) in DNA. Repairs the methylated nucleobase in DNA by stoichiometrically transferring the methyl group to a cysteine residue in the enzyme. This is a suicide reaction: the enzyme is irreversibly inactivated.</text>
</comment>
<evidence type="ECO:0000259" key="12">
    <source>
        <dbReference type="Pfam" id="PF02870"/>
    </source>
</evidence>
<evidence type="ECO:0000256" key="1">
    <source>
        <dbReference type="ARBA" id="ARBA00001286"/>
    </source>
</evidence>
<keyword evidence="4 9" id="KW-0489">Methyltransferase</keyword>
<dbReference type="AlphaFoldDB" id="A0A5E5A5N9"/>
<evidence type="ECO:0000256" key="10">
    <source>
        <dbReference type="SAM" id="MobiDB-lite"/>
    </source>
</evidence>
<evidence type="ECO:0000256" key="8">
    <source>
        <dbReference type="ARBA" id="ARBA00049348"/>
    </source>
</evidence>
<dbReference type="CDD" id="cd06445">
    <property type="entry name" value="ATase"/>
    <property type="match status" value="1"/>
</dbReference>
<sequence length="209" mass="22462">MTRTTSAASAASAASAPVGTREPTRYEAHYESPLGQMLLVANGDALTGVYFSHQKYFPPDEQARRDGGDLAVLRAARQQLDEYFHDGRRLFELDLAPEGTPFQKSVWDELRRIPFGETRSYGDLAHALGDANKSRAVGAANGRNPISVIVPCHRVIGANGTLTGYAGGLERKLTLLSLEGAALPSVPGARSPTTRHTRLSAPANLAFDF</sequence>
<dbReference type="OrthoDB" id="9802228at2"/>
<dbReference type="GO" id="GO:0006307">
    <property type="term" value="P:DNA alkylation repair"/>
    <property type="evidence" value="ECO:0007669"/>
    <property type="project" value="UniProtKB-UniRule"/>
</dbReference>
<dbReference type="SUPFAM" id="SSF53155">
    <property type="entry name" value="Methylated DNA-protein cysteine methyltransferase domain"/>
    <property type="match status" value="1"/>
</dbReference>
<dbReference type="GO" id="GO:0003908">
    <property type="term" value="F:methylated-DNA-[protein]-cysteine S-methyltransferase activity"/>
    <property type="evidence" value="ECO:0007669"/>
    <property type="project" value="UniProtKB-UniRule"/>
</dbReference>
<dbReference type="Gene3D" id="3.30.160.70">
    <property type="entry name" value="Methylated DNA-protein cysteine methyltransferase domain"/>
    <property type="match status" value="1"/>
</dbReference>
<dbReference type="EMBL" id="CABPSQ010000004">
    <property type="protein sequence ID" value="VVE68387.1"/>
    <property type="molecule type" value="Genomic_DNA"/>
</dbReference>
<dbReference type="FunFam" id="1.10.10.10:FF:000214">
    <property type="entry name" value="Methylated-DNA--protein-cysteine methyltransferase"/>
    <property type="match status" value="1"/>
</dbReference>